<dbReference type="Proteomes" id="UP000308652">
    <property type="component" value="Unassembled WGS sequence"/>
</dbReference>
<gene>
    <name evidence="5" type="ORF">BDQ12DRAFT_685833</name>
</gene>
<keyword evidence="6" id="KW-1185">Reference proteome</keyword>
<sequence>MLTPFALRAVARLSTRTFLAVRSSAHTAILLNTQTRSFLTTSRRESPAKANEELVQVRKVTKTTTKTAVKKPAIKKAAPKKPKVKKAKDKVTVPRGTTPPKGPGGPFMLFFTDFKNRTKPTVTRDEIVELSKSAAAEWHTLSDAQKEVYTKKSGALKEQHDVELKQWLESLDPQVLKELNKRRVKYGKRKLVLKSTGPKRPAGPFFMFLQDFRKEYFIQHPPVAGSTRITESTKVAAEAWRAMAPEAKEVYVKKSAAEWDNWRKTQELEAKA</sequence>
<evidence type="ECO:0000256" key="2">
    <source>
        <dbReference type="PROSITE-ProRule" id="PRU00267"/>
    </source>
</evidence>
<keyword evidence="1 2" id="KW-0238">DNA-binding</keyword>
<name>A0A5C3LX61_9AGAR</name>
<reference evidence="5 6" key="1">
    <citation type="journal article" date="2019" name="Nat. Ecol. Evol.">
        <title>Megaphylogeny resolves global patterns of mushroom evolution.</title>
        <authorList>
            <person name="Varga T."/>
            <person name="Krizsan K."/>
            <person name="Foldi C."/>
            <person name="Dima B."/>
            <person name="Sanchez-Garcia M."/>
            <person name="Sanchez-Ramirez S."/>
            <person name="Szollosi G.J."/>
            <person name="Szarkandi J.G."/>
            <person name="Papp V."/>
            <person name="Albert L."/>
            <person name="Andreopoulos W."/>
            <person name="Angelini C."/>
            <person name="Antonin V."/>
            <person name="Barry K.W."/>
            <person name="Bougher N.L."/>
            <person name="Buchanan P."/>
            <person name="Buyck B."/>
            <person name="Bense V."/>
            <person name="Catcheside P."/>
            <person name="Chovatia M."/>
            <person name="Cooper J."/>
            <person name="Damon W."/>
            <person name="Desjardin D."/>
            <person name="Finy P."/>
            <person name="Geml J."/>
            <person name="Haridas S."/>
            <person name="Hughes K."/>
            <person name="Justo A."/>
            <person name="Karasinski D."/>
            <person name="Kautmanova I."/>
            <person name="Kiss B."/>
            <person name="Kocsube S."/>
            <person name="Kotiranta H."/>
            <person name="LaButti K.M."/>
            <person name="Lechner B.E."/>
            <person name="Liimatainen K."/>
            <person name="Lipzen A."/>
            <person name="Lukacs Z."/>
            <person name="Mihaltcheva S."/>
            <person name="Morgado L.N."/>
            <person name="Niskanen T."/>
            <person name="Noordeloos M.E."/>
            <person name="Ohm R.A."/>
            <person name="Ortiz-Santana B."/>
            <person name="Ovrebo C."/>
            <person name="Racz N."/>
            <person name="Riley R."/>
            <person name="Savchenko A."/>
            <person name="Shiryaev A."/>
            <person name="Soop K."/>
            <person name="Spirin V."/>
            <person name="Szebenyi C."/>
            <person name="Tomsovsky M."/>
            <person name="Tulloss R.E."/>
            <person name="Uehling J."/>
            <person name="Grigoriev I.V."/>
            <person name="Vagvolgyi C."/>
            <person name="Papp T."/>
            <person name="Martin F.M."/>
            <person name="Miettinen O."/>
            <person name="Hibbett D.S."/>
            <person name="Nagy L.G."/>
        </authorList>
    </citation>
    <scope>NUCLEOTIDE SEQUENCE [LARGE SCALE GENOMIC DNA]</scope>
    <source>
        <strain evidence="5 6">CBS 166.37</strain>
    </source>
</reference>
<dbReference type="GO" id="GO:0003677">
    <property type="term" value="F:DNA binding"/>
    <property type="evidence" value="ECO:0007669"/>
    <property type="project" value="UniProtKB-UniRule"/>
</dbReference>
<dbReference type="PANTHER" id="PTHR48112:SF22">
    <property type="entry name" value="MITOCHONDRIAL TRANSCRIPTION FACTOR A, ISOFORM B"/>
    <property type="match status" value="1"/>
</dbReference>
<evidence type="ECO:0000256" key="1">
    <source>
        <dbReference type="ARBA" id="ARBA00023125"/>
    </source>
</evidence>
<dbReference type="STRING" id="68775.A0A5C3LX61"/>
<dbReference type="PANTHER" id="PTHR48112">
    <property type="entry name" value="HIGH MOBILITY GROUP PROTEIN DSP1"/>
    <property type="match status" value="1"/>
</dbReference>
<evidence type="ECO:0000313" key="6">
    <source>
        <dbReference type="Proteomes" id="UP000308652"/>
    </source>
</evidence>
<dbReference type="SUPFAM" id="SSF47095">
    <property type="entry name" value="HMG-box"/>
    <property type="match status" value="2"/>
</dbReference>
<feature type="DNA-binding region" description="HMG box" evidence="2">
    <location>
        <begin position="100"/>
        <end position="168"/>
    </location>
</feature>
<dbReference type="InterPro" id="IPR009071">
    <property type="entry name" value="HMG_box_dom"/>
</dbReference>
<dbReference type="AlphaFoldDB" id="A0A5C3LX61"/>
<feature type="domain" description="HMG box" evidence="4">
    <location>
        <begin position="198"/>
        <end position="270"/>
    </location>
</feature>
<dbReference type="GO" id="GO:0005634">
    <property type="term" value="C:nucleus"/>
    <property type="evidence" value="ECO:0007669"/>
    <property type="project" value="UniProtKB-UniRule"/>
</dbReference>
<feature type="region of interest" description="Disordered" evidence="3">
    <location>
        <begin position="68"/>
        <end position="106"/>
    </location>
</feature>
<evidence type="ECO:0000313" key="5">
    <source>
        <dbReference type="EMBL" id="TFK37127.1"/>
    </source>
</evidence>
<dbReference type="OrthoDB" id="1919336at2759"/>
<accession>A0A5C3LX61</accession>
<dbReference type="PROSITE" id="PS50118">
    <property type="entry name" value="HMG_BOX_2"/>
    <property type="match status" value="2"/>
</dbReference>
<feature type="DNA-binding region" description="HMG box" evidence="2">
    <location>
        <begin position="198"/>
        <end position="270"/>
    </location>
</feature>
<proteinExistence type="predicted"/>
<dbReference type="Gene3D" id="1.10.30.10">
    <property type="entry name" value="High mobility group box domain"/>
    <property type="match status" value="2"/>
</dbReference>
<dbReference type="SMART" id="SM00398">
    <property type="entry name" value="HMG"/>
    <property type="match status" value="2"/>
</dbReference>
<feature type="domain" description="HMG box" evidence="4">
    <location>
        <begin position="100"/>
        <end position="168"/>
    </location>
</feature>
<protein>
    <recommendedName>
        <fullName evidence="4">HMG box domain-containing protein</fullName>
    </recommendedName>
</protein>
<keyword evidence="2" id="KW-0539">Nucleus</keyword>
<dbReference type="InterPro" id="IPR036910">
    <property type="entry name" value="HMG_box_dom_sf"/>
</dbReference>
<organism evidence="5 6">
    <name type="scientific">Crucibulum laeve</name>
    <dbReference type="NCBI Taxonomy" id="68775"/>
    <lineage>
        <taxon>Eukaryota</taxon>
        <taxon>Fungi</taxon>
        <taxon>Dikarya</taxon>
        <taxon>Basidiomycota</taxon>
        <taxon>Agaricomycotina</taxon>
        <taxon>Agaricomycetes</taxon>
        <taxon>Agaricomycetidae</taxon>
        <taxon>Agaricales</taxon>
        <taxon>Agaricineae</taxon>
        <taxon>Nidulariaceae</taxon>
        <taxon>Crucibulum</taxon>
    </lineage>
</organism>
<feature type="compositionally biased region" description="Basic residues" evidence="3">
    <location>
        <begin position="68"/>
        <end position="88"/>
    </location>
</feature>
<evidence type="ECO:0000259" key="4">
    <source>
        <dbReference type="PROSITE" id="PS50118"/>
    </source>
</evidence>
<dbReference type="EMBL" id="ML213610">
    <property type="protein sequence ID" value="TFK37127.1"/>
    <property type="molecule type" value="Genomic_DNA"/>
</dbReference>
<evidence type="ECO:0000256" key="3">
    <source>
        <dbReference type="SAM" id="MobiDB-lite"/>
    </source>
</evidence>
<dbReference type="InterPro" id="IPR050342">
    <property type="entry name" value="HMGB"/>
</dbReference>
<dbReference type="Pfam" id="PF00505">
    <property type="entry name" value="HMG_box"/>
    <property type="match status" value="2"/>
</dbReference>